<name>A0A370WVD9_9GAMM</name>
<feature type="chain" id="PRO_5016944247" description="Lipoprotein" evidence="2">
    <location>
        <begin position="20"/>
        <end position="328"/>
    </location>
</feature>
<dbReference type="Proteomes" id="UP000255334">
    <property type="component" value="Unassembled WGS sequence"/>
</dbReference>
<proteinExistence type="predicted"/>
<dbReference type="RefSeq" id="WP_115479924.1">
    <property type="nucleotide sequence ID" value="NZ_QRBF01000012.1"/>
</dbReference>
<accession>A0A370WVD9</accession>
<evidence type="ECO:0000256" key="2">
    <source>
        <dbReference type="SAM" id="SignalP"/>
    </source>
</evidence>
<dbReference type="AlphaFoldDB" id="A0A370WVD9"/>
<feature type="signal peptide" evidence="2">
    <location>
        <begin position="1"/>
        <end position="19"/>
    </location>
</feature>
<reference evidence="3 4" key="1">
    <citation type="submission" date="2018-07" db="EMBL/GenBank/DDBJ databases">
        <title>Dyella monticola sp. nov. and Dyella psychrodurans sp. nov. isolated from monsoon evergreen broad-leaved forest soil of Dinghu Mountain, China.</title>
        <authorList>
            <person name="Gao Z."/>
            <person name="Qiu L."/>
        </authorList>
    </citation>
    <scope>NUCLEOTIDE SEQUENCE [LARGE SCALE GENOMIC DNA]</scope>
    <source>
        <strain evidence="3 4">4MSK11</strain>
    </source>
</reference>
<feature type="region of interest" description="Disordered" evidence="1">
    <location>
        <begin position="237"/>
        <end position="267"/>
    </location>
</feature>
<sequence length="328" mass="34184">MKRSIVGLLALACAGCAPIAKVNLPPDAAKSAASLPVSDVRPADEKEKKLFSLLITSKEYGIIRNGDEHISPSPVDVLQYEAFHKFGADHKVTVYHFVIYMNAKAHFRSQAVFAGIGGILGGLAANAVANHSSSPQTQVINQNTFDSVSGADEYERAYFTHDENPNNAPIFIVYLDTDIDGERIFTRTVAPMQKQGDEGALAAAVELAVKDHLSDYGNGTIATTAASQAPAVAASSVSSQTTPAPMPTASPAAVVPSSPMASATPQAGSVDTAMTSKAQDVANQMGCGIVQSDGNSGFTAPCGDHGIYIGCDGDACRPMHTVNMKANE</sequence>
<comment type="caution">
    <text evidence="3">The sequence shown here is derived from an EMBL/GenBank/DDBJ whole genome shotgun (WGS) entry which is preliminary data.</text>
</comment>
<keyword evidence="4" id="KW-1185">Reference proteome</keyword>
<feature type="compositionally biased region" description="Low complexity" evidence="1">
    <location>
        <begin position="237"/>
        <end position="265"/>
    </location>
</feature>
<dbReference type="OrthoDB" id="5951236at2"/>
<evidence type="ECO:0000256" key="1">
    <source>
        <dbReference type="SAM" id="MobiDB-lite"/>
    </source>
</evidence>
<evidence type="ECO:0000313" key="4">
    <source>
        <dbReference type="Proteomes" id="UP000255334"/>
    </source>
</evidence>
<dbReference type="EMBL" id="QRBF01000012">
    <property type="protein sequence ID" value="RDS79996.1"/>
    <property type="molecule type" value="Genomic_DNA"/>
</dbReference>
<evidence type="ECO:0000313" key="3">
    <source>
        <dbReference type="EMBL" id="RDS79996.1"/>
    </source>
</evidence>
<evidence type="ECO:0008006" key="5">
    <source>
        <dbReference type="Google" id="ProtNLM"/>
    </source>
</evidence>
<gene>
    <name evidence="3" type="ORF">DWU99_20270</name>
</gene>
<protein>
    <recommendedName>
        <fullName evidence="5">Lipoprotein</fullName>
    </recommendedName>
</protein>
<keyword evidence="2" id="KW-0732">Signal</keyword>
<organism evidence="3 4">
    <name type="scientific">Dyella psychrodurans</name>
    <dbReference type="NCBI Taxonomy" id="1927960"/>
    <lineage>
        <taxon>Bacteria</taxon>
        <taxon>Pseudomonadati</taxon>
        <taxon>Pseudomonadota</taxon>
        <taxon>Gammaproteobacteria</taxon>
        <taxon>Lysobacterales</taxon>
        <taxon>Rhodanobacteraceae</taxon>
        <taxon>Dyella</taxon>
    </lineage>
</organism>